<dbReference type="Pfam" id="PF06250">
    <property type="entry name" value="YhcG_C"/>
    <property type="match status" value="1"/>
</dbReference>
<dbReference type="Pfam" id="PF17761">
    <property type="entry name" value="DUF1016_N"/>
    <property type="match status" value="1"/>
</dbReference>
<feature type="domain" description="YhcG PDDEXK nuclease" evidence="2">
    <location>
        <begin position="230"/>
        <end position="384"/>
    </location>
</feature>
<feature type="domain" description="YhcG N-terminal" evidence="3">
    <location>
        <begin position="38"/>
        <end position="205"/>
    </location>
</feature>
<dbReference type="InterPro" id="IPR011856">
    <property type="entry name" value="tRNA_endonuc-like_dom_sf"/>
</dbReference>
<evidence type="ECO:0000313" key="5">
    <source>
        <dbReference type="Proteomes" id="UP000749010"/>
    </source>
</evidence>
<feature type="region of interest" description="Disordered" evidence="1">
    <location>
        <begin position="392"/>
        <end position="416"/>
    </location>
</feature>
<gene>
    <name evidence="4" type="ORF">E4Q23_22335</name>
</gene>
<dbReference type="RefSeq" id="WP_169068654.1">
    <property type="nucleotide sequence ID" value="NZ_SPMY01000116.1"/>
</dbReference>
<evidence type="ECO:0000256" key="1">
    <source>
        <dbReference type="SAM" id="MobiDB-lite"/>
    </source>
</evidence>
<evidence type="ECO:0000313" key="4">
    <source>
        <dbReference type="EMBL" id="NMQ30255.1"/>
    </source>
</evidence>
<comment type="caution">
    <text evidence="4">The sequence shown here is derived from an EMBL/GenBank/DDBJ whole genome shotgun (WGS) entry which is preliminary data.</text>
</comment>
<dbReference type="PANTHER" id="PTHR30547">
    <property type="entry name" value="UNCHARACTERIZED PROTEIN YHCG-RELATED"/>
    <property type="match status" value="1"/>
</dbReference>
<sequence>MVTRRRKTGESASPPPPPAGESSALIVVERHGDLMDRVVAILDQARSNVVRAVNSNMVIAYWLTGREIVQALQGGEERAGYGRRLLAELSEALQRRYGRGFSVTNLKYFRLFFQAYANRSPEIRHKACDELGEADQAGVLADLSAALEATEALKGFSPNLSWSHYRSLSMLERPSERCFYEIEAERCNWSQPVLERQIHSQLFARLLKSRDKAGMLQLARDGQTVERPMDVIKHPYVLDFLDLPEAVRLHESELEAAIIEKLQPFLLELGKGFAFVARQHRVATETQHFYVDLVFYNYLLKCFLLIDLKMGRLTHQDVGQMDMYVRMFDDLRRGDGDNPTVGLILCAERDEVVARYSVLNESQQLFASKYMLYFPSEEELRAEVEREREQIAAGQRAASVADLAKLEKSKRGRKSK</sequence>
<organism evidence="4 5">
    <name type="scientific">Candidatus Accumulibacter phosphatis</name>
    <dbReference type="NCBI Taxonomy" id="327160"/>
    <lineage>
        <taxon>Bacteria</taxon>
        <taxon>Pseudomonadati</taxon>
        <taxon>Pseudomonadota</taxon>
        <taxon>Betaproteobacteria</taxon>
        <taxon>Candidatus Accumulibacter</taxon>
    </lineage>
</organism>
<proteinExistence type="predicted"/>
<reference evidence="4 5" key="1">
    <citation type="submission" date="2019-03" db="EMBL/GenBank/DDBJ databases">
        <title>Metabolic reconstructions from genomes of highly enriched 'Candidatus Accumulibacter' and 'Candidatus Competibacter' bioreactor populations.</title>
        <authorList>
            <person name="Annavajhala M.K."/>
            <person name="Welles L."/>
            <person name="Abbas B."/>
            <person name="Sorokin D."/>
            <person name="Park H."/>
            <person name="Van Loosdrecht M."/>
            <person name="Chandran K."/>
        </authorList>
    </citation>
    <scope>NUCLEOTIDE SEQUENCE [LARGE SCALE GENOMIC DNA]</scope>
    <source>
        <strain evidence="4 5">SBR_S</strain>
    </source>
</reference>
<dbReference type="InterPro" id="IPR009362">
    <property type="entry name" value="YhcG_C"/>
</dbReference>
<feature type="region of interest" description="Disordered" evidence="1">
    <location>
        <begin position="1"/>
        <end position="22"/>
    </location>
</feature>
<dbReference type="EMBL" id="SPMY01000116">
    <property type="protein sequence ID" value="NMQ30255.1"/>
    <property type="molecule type" value="Genomic_DNA"/>
</dbReference>
<protein>
    <submittedName>
        <fullName evidence="4">DUF1016 domain-containing protein</fullName>
    </submittedName>
</protein>
<dbReference type="PANTHER" id="PTHR30547:SF5">
    <property type="entry name" value="NUCLEASE YHCG-RELATED"/>
    <property type="match status" value="1"/>
</dbReference>
<dbReference type="InterPro" id="IPR053148">
    <property type="entry name" value="PD-DEXK-like_domain"/>
</dbReference>
<dbReference type="Gene3D" id="3.40.1350.10">
    <property type="match status" value="1"/>
</dbReference>
<evidence type="ECO:0000259" key="3">
    <source>
        <dbReference type="Pfam" id="PF17761"/>
    </source>
</evidence>
<evidence type="ECO:0000259" key="2">
    <source>
        <dbReference type="Pfam" id="PF06250"/>
    </source>
</evidence>
<accession>A0ABX1U1D6</accession>
<keyword evidence="5" id="KW-1185">Reference proteome</keyword>
<dbReference type="Proteomes" id="UP000749010">
    <property type="component" value="Unassembled WGS sequence"/>
</dbReference>
<name>A0ABX1U1D6_9PROT</name>
<dbReference type="InterPro" id="IPR041527">
    <property type="entry name" value="YhcG_N"/>
</dbReference>